<feature type="compositionally biased region" description="Basic and acidic residues" evidence="1">
    <location>
        <begin position="77"/>
        <end position="87"/>
    </location>
</feature>
<dbReference type="Pfam" id="PF03448">
    <property type="entry name" value="MgtE_N"/>
    <property type="match status" value="1"/>
</dbReference>
<feature type="region of interest" description="Disordered" evidence="1">
    <location>
        <begin position="64"/>
        <end position="87"/>
    </location>
</feature>
<accession>A0A917APE6</accession>
<dbReference type="SUPFAM" id="SSF158791">
    <property type="entry name" value="MgtE N-terminal domain-like"/>
    <property type="match status" value="1"/>
</dbReference>
<keyword evidence="5" id="KW-1185">Reference proteome</keyword>
<comment type="caution">
    <text evidence="4">The sequence shown here is derived from an EMBL/GenBank/DDBJ whole genome shotgun (WGS) entry which is preliminary data.</text>
</comment>
<keyword evidence="2" id="KW-1133">Transmembrane helix</keyword>
<dbReference type="InterPro" id="IPR006668">
    <property type="entry name" value="Mg_transptr_MgtE_intracell_dom"/>
</dbReference>
<evidence type="ECO:0000259" key="3">
    <source>
        <dbReference type="Pfam" id="PF03448"/>
    </source>
</evidence>
<organism evidence="4 5">
    <name type="scientific">Priestia taiwanensis</name>
    <dbReference type="NCBI Taxonomy" id="1347902"/>
    <lineage>
        <taxon>Bacteria</taxon>
        <taxon>Bacillati</taxon>
        <taxon>Bacillota</taxon>
        <taxon>Bacilli</taxon>
        <taxon>Bacillales</taxon>
        <taxon>Bacillaceae</taxon>
        <taxon>Priestia</taxon>
    </lineage>
</organism>
<dbReference type="Gene3D" id="1.25.60.10">
    <property type="entry name" value="MgtE N-terminal domain-like"/>
    <property type="match status" value="1"/>
</dbReference>
<name>A0A917APE6_9BACI</name>
<dbReference type="Proteomes" id="UP000605259">
    <property type="component" value="Unassembled WGS sequence"/>
</dbReference>
<feature type="domain" description="Magnesium transporter MgtE intracellular" evidence="3">
    <location>
        <begin position="143"/>
        <end position="198"/>
    </location>
</feature>
<proteinExistence type="predicted"/>
<keyword evidence="2" id="KW-0812">Transmembrane</keyword>
<feature type="transmembrane region" description="Helical" evidence="2">
    <location>
        <begin position="18"/>
        <end position="41"/>
    </location>
</feature>
<keyword evidence="2" id="KW-0472">Membrane</keyword>
<dbReference type="InterPro" id="IPR038076">
    <property type="entry name" value="MgtE_N_sf"/>
</dbReference>
<protein>
    <recommendedName>
        <fullName evidence="3">Magnesium transporter MgtE intracellular domain-containing protein</fullName>
    </recommendedName>
</protein>
<evidence type="ECO:0000256" key="2">
    <source>
        <dbReference type="SAM" id="Phobius"/>
    </source>
</evidence>
<reference evidence="4" key="2">
    <citation type="submission" date="2020-09" db="EMBL/GenBank/DDBJ databases">
        <authorList>
            <person name="Sun Q."/>
            <person name="Zhou Y."/>
        </authorList>
    </citation>
    <scope>NUCLEOTIDE SEQUENCE</scope>
    <source>
        <strain evidence="4">CGMCC 1.12698</strain>
    </source>
</reference>
<sequence length="200" mass="22173">MQNHKEEVGTKKNGFFKWLLYMIVTPALFAAVLFAIVFNALGYDVIGTVKEASKNIPFISSSEEANKKEASNASEASKLETKNQKQEEEIAKLKKDLEQKQADIRSLEVKLNRATSSADVAQNVEEEALAKTKGLVKKVTQSYEEMKPKQAAKIVQELPTEEAVKLLARLKPDVLAAILENIDSKQAATYTSLLTKEQTS</sequence>
<dbReference type="AlphaFoldDB" id="A0A917APE6"/>
<evidence type="ECO:0000313" key="5">
    <source>
        <dbReference type="Proteomes" id="UP000605259"/>
    </source>
</evidence>
<evidence type="ECO:0000313" key="4">
    <source>
        <dbReference type="EMBL" id="GGE65555.1"/>
    </source>
</evidence>
<reference evidence="4" key="1">
    <citation type="journal article" date="2014" name="Int. J. Syst. Evol. Microbiol.">
        <title>Complete genome sequence of Corynebacterium casei LMG S-19264T (=DSM 44701T), isolated from a smear-ripened cheese.</title>
        <authorList>
            <consortium name="US DOE Joint Genome Institute (JGI-PGF)"/>
            <person name="Walter F."/>
            <person name="Albersmeier A."/>
            <person name="Kalinowski J."/>
            <person name="Ruckert C."/>
        </authorList>
    </citation>
    <scope>NUCLEOTIDE SEQUENCE</scope>
    <source>
        <strain evidence="4">CGMCC 1.12698</strain>
    </source>
</reference>
<dbReference type="EMBL" id="BMFK01000001">
    <property type="protein sequence ID" value="GGE65555.1"/>
    <property type="molecule type" value="Genomic_DNA"/>
</dbReference>
<gene>
    <name evidence="4" type="ORF">GCM10007140_14630</name>
</gene>
<evidence type="ECO:0000256" key="1">
    <source>
        <dbReference type="SAM" id="MobiDB-lite"/>
    </source>
</evidence>